<dbReference type="InterPro" id="IPR001138">
    <property type="entry name" value="Zn2Cys6_DnaBD"/>
</dbReference>
<comment type="caution">
    <text evidence="4">The sequence shown here is derived from an EMBL/GenBank/DDBJ whole genome shotgun (WGS) entry which is preliminary data.</text>
</comment>
<evidence type="ECO:0000313" key="5">
    <source>
        <dbReference type="Proteomes" id="UP001227543"/>
    </source>
</evidence>
<dbReference type="GeneID" id="85404019"/>
<proteinExistence type="predicted"/>
<feature type="region of interest" description="Disordered" evidence="2">
    <location>
        <begin position="1"/>
        <end position="34"/>
    </location>
</feature>
<evidence type="ECO:0000256" key="2">
    <source>
        <dbReference type="SAM" id="MobiDB-lite"/>
    </source>
</evidence>
<dbReference type="SUPFAM" id="SSF57701">
    <property type="entry name" value="Zn2/Cys6 DNA-binding domain"/>
    <property type="match status" value="1"/>
</dbReference>
<dbReference type="PANTHER" id="PTHR31644">
    <property type="entry name" value="TRANSCRIPTIONAL ACTIVATOR ARO80-RELATED"/>
    <property type="match status" value="1"/>
</dbReference>
<feature type="compositionally biased region" description="Basic and acidic residues" evidence="2">
    <location>
        <begin position="228"/>
        <end position="249"/>
    </location>
</feature>
<feature type="region of interest" description="Disordered" evidence="2">
    <location>
        <begin position="227"/>
        <end position="266"/>
    </location>
</feature>
<evidence type="ECO:0000259" key="3">
    <source>
        <dbReference type="PROSITE" id="PS50048"/>
    </source>
</evidence>
<feature type="compositionally biased region" description="Polar residues" evidence="2">
    <location>
        <begin position="109"/>
        <end position="120"/>
    </location>
</feature>
<dbReference type="Proteomes" id="UP001227543">
    <property type="component" value="Unassembled WGS sequence"/>
</dbReference>
<feature type="compositionally biased region" description="Polar residues" evidence="2">
    <location>
        <begin position="754"/>
        <end position="767"/>
    </location>
</feature>
<feature type="region of interest" description="Disordered" evidence="2">
    <location>
        <begin position="102"/>
        <end position="210"/>
    </location>
</feature>
<gene>
    <name evidence="4" type="ORF">CTAM01_03750</name>
</gene>
<dbReference type="InterPro" id="IPR052780">
    <property type="entry name" value="AAA_Catabolism_Regulators"/>
</dbReference>
<feature type="region of interest" description="Disordered" evidence="2">
    <location>
        <begin position="577"/>
        <end position="640"/>
    </location>
</feature>
<feature type="region of interest" description="Disordered" evidence="2">
    <location>
        <begin position="749"/>
        <end position="774"/>
    </location>
</feature>
<feature type="compositionally biased region" description="Basic and acidic residues" evidence="2">
    <location>
        <begin position="602"/>
        <end position="611"/>
    </location>
</feature>
<feature type="region of interest" description="Disordered" evidence="2">
    <location>
        <begin position="798"/>
        <end position="819"/>
    </location>
</feature>
<feature type="compositionally biased region" description="Pro residues" evidence="2">
    <location>
        <begin position="622"/>
        <end position="632"/>
    </location>
</feature>
<evidence type="ECO:0000256" key="1">
    <source>
        <dbReference type="ARBA" id="ARBA00023242"/>
    </source>
</evidence>
<feature type="compositionally biased region" description="Low complexity" evidence="2">
    <location>
        <begin position="577"/>
        <end position="601"/>
    </location>
</feature>
<feature type="domain" description="Zn(2)-C6 fungal-type" evidence="3">
    <location>
        <begin position="47"/>
        <end position="83"/>
    </location>
</feature>
<dbReference type="SMART" id="SM00066">
    <property type="entry name" value="GAL4"/>
    <property type="match status" value="1"/>
</dbReference>
<keyword evidence="1" id="KW-0539">Nucleus</keyword>
<dbReference type="PROSITE" id="PS00463">
    <property type="entry name" value="ZN2_CY6_FUNGAL_1"/>
    <property type="match status" value="1"/>
</dbReference>
<dbReference type="RefSeq" id="XP_060385202.1">
    <property type="nucleotide sequence ID" value="XM_060519781.1"/>
</dbReference>
<feature type="compositionally biased region" description="Polar residues" evidence="2">
    <location>
        <begin position="177"/>
        <end position="196"/>
    </location>
</feature>
<dbReference type="Gene3D" id="4.10.240.10">
    <property type="entry name" value="Zn(2)-C6 fungal-type DNA-binding domain"/>
    <property type="match status" value="1"/>
</dbReference>
<feature type="compositionally biased region" description="Polar residues" evidence="2">
    <location>
        <begin position="137"/>
        <end position="146"/>
    </location>
</feature>
<organism evidence="4 5">
    <name type="scientific">Colletotrichum tamarilloi</name>
    <dbReference type="NCBI Taxonomy" id="1209934"/>
    <lineage>
        <taxon>Eukaryota</taxon>
        <taxon>Fungi</taxon>
        <taxon>Dikarya</taxon>
        <taxon>Ascomycota</taxon>
        <taxon>Pezizomycotina</taxon>
        <taxon>Sordariomycetes</taxon>
        <taxon>Hypocreomycetidae</taxon>
        <taxon>Glomerellales</taxon>
        <taxon>Glomerellaceae</taxon>
        <taxon>Colletotrichum</taxon>
        <taxon>Colletotrichum acutatum species complex</taxon>
    </lineage>
</organism>
<protein>
    <submittedName>
        <fullName evidence="4">Fungal specific transcription factor</fullName>
    </submittedName>
</protein>
<accession>A0ABQ9RID4</accession>
<dbReference type="InterPro" id="IPR036864">
    <property type="entry name" value="Zn2-C6_fun-type_DNA-bd_sf"/>
</dbReference>
<dbReference type="CDD" id="cd12148">
    <property type="entry name" value="fungal_TF_MHR"/>
    <property type="match status" value="1"/>
</dbReference>
<sequence length="908" mass="98855">MSVDTAAAAPVTDRRPSTTMVSPPHQQHHRLPHAVTATGKERRVSRACVSCRLRKTRCDLDYGGNPGIPPCRRCVREQKECVLATSRRGGRRPRKFVRLPQGDDAVFPHQQQQQHSNTVTGPAAYDSGPGAGDVGISSHQRSTSPADSRHRNDGGEPWSCSPEEDDDGPAERPASWPGSTSQPDSPGGRSTRSLKSSGDIEGHITSSDLLNPSDALNLLAQVADLDGEERRDDMRHLSVSDAPGRDKCSPRKGSRKPSTPAATHYPPISDGVLSLPVASRLLTLYIDHFHPFFPVADKCILTHTPATVSSLIDSEPHLVTAIFTVASKDEPSMTRVHEACSRYMETLISKLIYKGSTTVGAVEALLILAQWAPQRLQEKPTVGRGEEDEGAWMQIGVAIRLGYLQSLEQTGLLSDKTSPSSETFRRKRLVWAACYMSDREVSIRVGKGFWSRGPGPSTVPRSADFPSLRIQEAGGDNLGQLFQAQLELIQLFSNAHDILYSSSSHRAQLYLGGEYVRYIDDSFAVLRKWKIVWGSLNFTPLIKAGLNLSYEFLRLYINAFAFQATINRAITKARQQQQQQMQHNQQQYQQSQQSQQQNMSSKDQKQQHNGHETTTATQAPARHPPQPLPQPPTTTISSPLFADLASTPDARFIYESMDAANSLLNILNSSVDPATGLRYMPLKYYLYVIYAAVFLFKARLAGALGSEASESVRRSINVTIEGLQRSSLSPHSLGQRYARLLSLLWRSKPEEQQQRSQGPTLQSNVTISGPDGHAVDATNTGVSCPAFGLHNGAGGPGSVSVHVPTVPSSAGAGNSNGYGGLGGHADHHQGFGGMSHGHAHSNMAAFPHQPDLLVRGFSWRDLDDLGQFIGPADMNFSDPANLAVMGGSINLDEGAGYDVLWPGNDVVF</sequence>
<dbReference type="EMBL" id="MLFU01000009">
    <property type="protein sequence ID" value="KAK1504443.1"/>
    <property type="molecule type" value="Genomic_DNA"/>
</dbReference>
<name>A0ABQ9RID4_9PEZI</name>
<dbReference type="PANTHER" id="PTHR31644:SF1">
    <property type="entry name" value="ZN(II)2CYS6 TRANSCRIPTION FACTOR (EUROFUNG)"/>
    <property type="match status" value="1"/>
</dbReference>
<dbReference type="Pfam" id="PF00172">
    <property type="entry name" value="Zn_clus"/>
    <property type="match status" value="1"/>
</dbReference>
<evidence type="ECO:0000313" key="4">
    <source>
        <dbReference type="EMBL" id="KAK1504443.1"/>
    </source>
</evidence>
<feature type="compositionally biased region" description="Low complexity" evidence="2">
    <location>
        <begin position="798"/>
        <end position="813"/>
    </location>
</feature>
<dbReference type="PROSITE" id="PS50048">
    <property type="entry name" value="ZN2_CY6_FUNGAL_2"/>
    <property type="match status" value="1"/>
</dbReference>
<dbReference type="CDD" id="cd00067">
    <property type="entry name" value="GAL4"/>
    <property type="match status" value="1"/>
</dbReference>
<keyword evidence="5" id="KW-1185">Reference proteome</keyword>
<reference evidence="4 5" key="1">
    <citation type="submission" date="2016-10" db="EMBL/GenBank/DDBJ databases">
        <title>The genome sequence of Colletotrichum fioriniae PJ7.</title>
        <authorList>
            <person name="Baroncelli R."/>
        </authorList>
    </citation>
    <scope>NUCLEOTIDE SEQUENCE [LARGE SCALE GENOMIC DNA]</scope>
    <source>
        <strain evidence="4 5">Tom-12</strain>
    </source>
</reference>